<evidence type="ECO:0000256" key="3">
    <source>
        <dbReference type="ARBA" id="ARBA00004300"/>
    </source>
</evidence>
<dbReference type="PROSITE" id="PS50030">
    <property type="entry name" value="UBA"/>
    <property type="match status" value="1"/>
</dbReference>
<evidence type="ECO:0000256" key="15">
    <source>
        <dbReference type="ARBA" id="ARBA00022840"/>
    </source>
</evidence>
<evidence type="ECO:0000256" key="20">
    <source>
        <dbReference type="ARBA" id="ARBA00048679"/>
    </source>
</evidence>
<dbReference type="GO" id="GO:0106310">
    <property type="term" value="F:protein serine kinase activity"/>
    <property type="evidence" value="ECO:0007669"/>
    <property type="project" value="RHEA"/>
</dbReference>
<dbReference type="Gene3D" id="3.30.200.20">
    <property type="entry name" value="Phosphorylase Kinase, domain 1"/>
    <property type="match status" value="1"/>
</dbReference>
<evidence type="ECO:0000259" key="25">
    <source>
        <dbReference type="PROSITE" id="PS51285"/>
    </source>
</evidence>
<dbReference type="GO" id="GO:0005737">
    <property type="term" value="C:cytoplasm"/>
    <property type="evidence" value="ECO:0007669"/>
    <property type="project" value="UniProtKB-ARBA"/>
</dbReference>
<comment type="catalytic activity">
    <reaction evidence="19">
        <text>L-threonyl-[protein] + ATP = O-phospho-L-threonyl-[protein] + ADP + H(+)</text>
        <dbReference type="Rhea" id="RHEA:46608"/>
        <dbReference type="Rhea" id="RHEA-COMP:11060"/>
        <dbReference type="Rhea" id="RHEA-COMP:11605"/>
        <dbReference type="ChEBI" id="CHEBI:15378"/>
        <dbReference type="ChEBI" id="CHEBI:30013"/>
        <dbReference type="ChEBI" id="CHEBI:30616"/>
        <dbReference type="ChEBI" id="CHEBI:61977"/>
        <dbReference type="ChEBI" id="CHEBI:456216"/>
        <dbReference type="EC" id="2.7.11.1"/>
    </reaction>
</comment>
<feature type="domain" description="Protein kinase" evidence="23">
    <location>
        <begin position="564"/>
        <end position="869"/>
    </location>
</feature>
<feature type="region of interest" description="Disordered" evidence="22">
    <location>
        <begin position="441"/>
        <end position="488"/>
    </location>
</feature>
<keyword evidence="6" id="KW-0963">Cytoplasm</keyword>
<feature type="compositionally biased region" description="Basic and acidic residues" evidence="22">
    <location>
        <begin position="479"/>
        <end position="488"/>
    </location>
</feature>
<organism evidence="26 27">
    <name type="scientific">Colobus angolensis palliatus</name>
    <name type="common">Peters' Angolan colobus</name>
    <dbReference type="NCBI Taxonomy" id="336983"/>
    <lineage>
        <taxon>Eukaryota</taxon>
        <taxon>Metazoa</taxon>
        <taxon>Chordata</taxon>
        <taxon>Craniata</taxon>
        <taxon>Vertebrata</taxon>
        <taxon>Euteleostomi</taxon>
        <taxon>Mammalia</taxon>
        <taxon>Eutheria</taxon>
        <taxon>Euarchontoglires</taxon>
        <taxon>Primates</taxon>
        <taxon>Haplorrhini</taxon>
        <taxon>Catarrhini</taxon>
        <taxon>Cercopithecidae</taxon>
        <taxon>Colobinae</taxon>
        <taxon>Colobus</taxon>
    </lineage>
</organism>
<dbReference type="RefSeq" id="XP_011806735.1">
    <property type="nucleotide sequence ID" value="XM_011951345.1"/>
</dbReference>
<keyword evidence="18" id="KW-0131">Cell cycle</keyword>
<dbReference type="PROSITE" id="PS00107">
    <property type="entry name" value="PROTEIN_KINASE_ATP"/>
    <property type="match status" value="1"/>
</dbReference>
<dbReference type="GO" id="GO:0000922">
    <property type="term" value="C:spindle pole"/>
    <property type="evidence" value="ECO:0007669"/>
    <property type="project" value="UniProtKB-ARBA"/>
</dbReference>
<dbReference type="Proteomes" id="UP000233080">
    <property type="component" value="Unassembled WGS sequence"/>
</dbReference>
<dbReference type="AlphaFoldDB" id="A0A2K5HSR5"/>
<evidence type="ECO:0000256" key="1">
    <source>
        <dbReference type="ARBA" id="ARBA00001946"/>
    </source>
</evidence>
<keyword evidence="27" id="KW-1185">Reference proteome</keyword>
<dbReference type="Gene3D" id="1.10.510.10">
    <property type="entry name" value="Transferase(Phosphotransferase) domain 1"/>
    <property type="match status" value="2"/>
</dbReference>
<comment type="subcellular location">
    <subcellularLocation>
        <location evidence="3">Cytoplasm</location>
        <location evidence="3">Cytoskeleton</location>
        <location evidence="3">Microtubule organizing center</location>
        <location evidence="3">Centrosome</location>
    </subcellularLocation>
    <subcellularLocation>
        <location evidence="2">Cytoplasm</location>
        <location evidence="2">Cytoskeleton</location>
        <location evidence="2">Spindle</location>
    </subcellularLocation>
</comment>
<proteinExistence type="inferred from homology"/>
<evidence type="ECO:0000256" key="6">
    <source>
        <dbReference type="ARBA" id="ARBA00022490"/>
    </source>
</evidence>
<sequence length="984" mass="109627">MRPKTFPATTYSGNSRQRLQEIREGLKQPSKSSAQGLPVGPNSDTSLDAKVLGSKDAARQQQQQMRATPKFGPYQKALREIRYSLLPFANESGTSAAAEVNRQMLQELVNAGCDQEMAGRALKQTGSRSIEAALEYISKMGYLDPRNEQIVRVIKQTSPGKGLMPAPVTRRPSFEGTSDSFVSYQLSGAPYEGPSFGADGPTALEEVPRPYVDYLFPGVGPHGPSHQHQHQHQHPPKGYGASVEAAGAHFPLQGAHYGRPHLLVHGEPLGYGMQRSPSFQSKTPPETGGYASLPTKGQGGPPGAGLAFPPPTAGLYVPHPHHKQAGPTAHQLHVLGSRSQVFASDSPPQSLLTPSRNSLNVDLYDLGSTSVQQWPAATLARRDSLQKPGLEAPPAYPLDVEYGGPDRRCPPPPYPKHLLLRSKSEQYGLDGLCAGVEQSLRAGPSESEGGEKSRKSAKGDKGGKDKKQIQTSPVPVRKNSRDEEKRESRIKSYSPYAFKFFMEQHVENVIKTYQQKVNRRLQLEQEMAKAGLCEAEQEQMRKILYQKESNYNRLKRAKMDKSMFVKIKTLGIGAFGEVCLACKVDTHALYAMKTLRKKDVLNRNQVAHVKAERDILAEADNEWVVKLYYSFQDKDSLYFVMDYIPGGDMMSLLIRMEVFPEHLARFYIAELTLAIESVHKMGFIHRDIKPDNILIDLDGHIKLTDFGLCTGFRWTHNSKYYQKGSHVRQDSMEPSDLWDDVSNCRCGDRLKTLEQRARKQHQRCLAHSLVGTPNYIAPEVLLRKGYTQLCDWWSVGVILFEMLVGQPPFLAPTPTETQLKVINWENTLHIPAQVKLSPEARDLITKLCCSADHRLGRNGADDLKAHPFFSAVDFSGDIRKQPAPYVPTISHPMDTSNFDPVDEESPWNDASEGSAKAWDTLTSPSNKHPEHAFYEFTFRRFFDDNGYPFRCPKPSGAEASQSENSDLETSDLVDQTEGCQPVYV</sequence>
<dbReference type="GO" id="GO:0005813">
    <property type="term" value="C:centrosome"/>
    <property type="evidence" value="ECO:0007669"/>
    <property type="project" value="UniProtKB-SubCell"/>
</dbReference>
<protein>
    <recommendedName>
        <fullName evidence="5">non-specific serine/threonine protein kinase</fullName>
        <ecNumber evidence="5">2.7.11.1</ecNumber>
    </recommendedName>
</protein>
<dbReference type="PROSITE" id="PS51285">
    <property type="entry name" value="AGC_KINASE_CTER"/>
    <property type="match status" value="1"/>
</dbReference>
<evidence type="ECO:0000256" key="13">
    <source>
        <dbReference type="ARBA" id="ARBA00022776"/>
    </source>
</evidence>
<dbReference type="Pfam" id="PF00069">
    <property type="entry name" value="Pkinase"/>
    <property type="match status" value="2"/>
</dbReference>
<keyword evidence="12 21" id="KW-0547">Nucleotide-binding</keyword>
<evidence type="ECO:0000256" key="10">
    <source>
        <dbReference type="ARBA" id="ARBA00022679"/>
    </source>
</evidence>
<feature type="compositionally biased region" description="Polar residues" evidence="22">
    <location>
        <begin position="275"/>
        <end position="284"/>
    </location>
</feature>
<feature type="compositionally biased region" description="Basic residues" evidence="22">
    <location>
        <begin position="225"/>
        <end position="235"/>
    </location>
</feature>
<keyword evidence="17" id="KW-0206">Cytoskeleton</keyword>
<keyword evidence="11" id="KW-0479">Metal-binding</keyword>
<dbReference type="EC" id="2.7.11.1" evidence="5"/>
<evidence type="ECO:0000256" key="5">
    <source>
        <dbReference type="ARBA" id="ARBA00012513"/>
    </source>
</evidence>
<evidence type="ECO:0000256" key="22">
    <source>
        <dbReference type="SAM" id="MobiDB-lite"/>
    </source>
</evidence>
<feature type="region of interest" description="Disordered" evidence="22">
    <location>
        <begin position="385"/>
        <end position="417"/>
    </location>
</feature>
<dbReference type="CDD" id="cd05626">
    <property type="entry name" value="STKc_LATS2"/>
    <property type="match status" value="1"/>
</dbReference>
<dbReference type="PROSITE" id="PS50011">
    <property type="entry name" value="PROTEIN_KINASE_DOM"/>
    <property type="match status" value="1"/>
</dbReference>
<evidence type="ECO:0000313" key="26">
    <source>
        <dbReference type="Ensembl" id="ENSCANP00000007375.1"/>
    </source>
</evidence>
<dbReference type="FunFam" id="1.10.8.10:FF:000029">
    <property type="entry name" value="Serine/threonine-protein kinase LATS1 isoform 1"/>
    <property type="match status" value="1"/>
</dbReference>
<feature type="region of interest" description="Disordered" evidence="22">
    <location>
        <begin position="220"/>
        <end position="240"/>
    </location>
</feature>
<dbReference type="Pfam" id="PF00433">
    <property type="entry name" value="Pkinase_C"/>
    <property type="match status" value="1"/>
</dbReference>
<keyword evidence="16" id="KW-0460">Magnesium</keyword>
<evidence type="ECO:0000256" key="8">
    <source>
        <dbReference type="ARBA" id="ARBA00022553"/>
    </source>
</evidence>
<comment type="similarity">
    <text evidence="4">Belongs to the protein kinase superfamily. AGC Ser/Thr protein kinase family.</text>
</comment>
<dbReference type="OMA" id="FNNHQQP"/>
<dbReference type="FunFam" id="1.10.510.10:FF:000086">
    <property type="entry name" value="Non-specific serine/threonine protein kinase"/>
    <property type="match status" value="1"/>
</dbReference>
<dbReference type="PANTHER" id="PTHR22988">
    <property type="entry name" value="MYOTONIC DYSTROPHY S/T KINASE-RELATED"/>
    <property type="match status" value="1"/>
</dbReference>
<evidence type="ECO:0000256" key="14">
    <source>
        <dbReference type="ARBA" id="ARBA00022777"/>
    </source>
</evidence>
<dbReference type="FunFam" id="1.10.510.10:FF:000199">
    <property type="entry name" value="Non-specific serine/threonine protein kinase"/>
    <property type="match status" value="1"/>
</dbReference>
<accession>A0A2K5HSR5</accession>
<evidence type="ECO:0000256" key="9">
    <source>
        <dbReference type="ARBA" id="ARBA00022618"/>
    </source>
</evidence>
<keyword evidence="15 21" id="KW-0067">ATP-binding</keyword>
<keyword evidence="14" id="KW-0418">Kinase</keyword>
<dbReference type="SMART" id="SM00220">
    <property type="entry name" value="S_TKc"/>
    <property type="match status" value="1"/>
</dbReference>
<reference evidence="26" key="2">
    <citation type="submission" date="2025-09" db="UniProtKB">
        <authorList>
            <consortium name="Ensembl"/>
        </authorList>
    </citation>
    <scope>IDENTIFICATION</scope>
</reference>
<reference evidence="26" key="1">
    <citation type="submission" date="2025-08" db="UniProtKB">
        <authorList>
            <consortium name="Ensembl"/>
        </authorList>
    </citation>
    <scope>IDENTIFICATION</scope>
</reference>
<keyword evidence="8" id="KW-0597">Phosphoprotein</keyword>
<keyword evidence="7" id="KW-0723">Serine/threonine-protein kinase</keyword>
<dbReference type="InterPro" id="IPR009060">
    <property type="entry name" value="UBA-like_sf"/>
</dbReference>
<dbReference type="SMART" id="SM00133">
    <property type="entry name" value="S_TK_X"/>
    <property type="match status" value="1"/>
</dbReference>
<evidence type="ECO:0000256" key="2">
    <source>
        <dbReference type="ARBA" id="ARBA00004186"/>
    </source>
</evidence>
<evidence type="ECO:0000256" key="4">
    <source>
        <dbReference type="ARBA" id="ARBA00009903"/>
    </source>
</evidence>
<name>A0A2K5HSR5_COLAP</name>
<dbReference type="InterPro" id="IPR017892">
    <property type="entry name" value="Pkinase_C"/>
</dbReference>
<dbReference type="Gene3D" id="1.10.8.10">
    <property type="entry name" value="DNA helicase RuvA subunit, C-terminal domain"/>
    <property type="match status" value="1"/>
</dbReference>
<dbReference type="GO" id="GO:0051301">
    <property type="term" value="P:cell division"/>
    <property type="evidence" value="ECO:0007669"/>
    <property type="project" value="UniProtKB-KW"/>
</dbReference>
<dbReference type="GO" id="GO:0046872">
    <property type="term" value="F:metal ion binding"/>
    <property type="evidence" value="ECO:0007669"/>
    <property type="project" value="UniProtKB-KW"/>
</dbReference>
<evidence type="ECO:0000256" key="17">
    <source>
        <dbReference type="ARBA" id="ARBA00023212"/>
    </source>
</evidence>
<keyword evidence="10" id="KW-0808">Transferase</keyword>
<dbReference type="InterPro" id="IPR011009">
    <property type="entry name" value="Kinase-like_dom_sf"/>
</dbReference>
<evidence type="ECO:0000256" key="18">
    <source>
        <dbReference type="ARBA" id="ARBA00023306"/>
    </source>
</evidence>
<evidence type="ECO:0000256" key="11">
    <source>
        <dbReference type="ARBA" id="ARBA00022723"/>
    </source>
</evidence>
<dbReference type="STRING" id="336983.ENSCANP00000007375"/>
<evidence type="ECO:0000256" key="12">
    <source>
        <dbReference type="ARBA" id="ARBA00022741"/>
    </source>
</evidence>
<comment type="catalytic activity">
    <reaction evidence="20">
        <text>L-seryl-[protein] + ATP = O-phospho-L-seryl-[protein] + ADP + H(+)</text>
        <dbReference type="Rhea" id="RHEA:17989"/>
        <dbReference type="Rhea" id="RHEA-COMP:9863"/>
        <dbReference type="Rhea" id="RHEA-COMP:11604"/>
        <dbReference type="ChEBI" id="CHEBI:15378"/>
        <dbReference type="ChEBI" id="CHEBI:29999"/>
        <dbReference type="ChEBI" id="CHEBI:30616"/>
        <dbReference type="ChEBI" id="CHEBI:83421"/>
        <dbReference type="ChEBI" id="CHEBI:456216"/>
        <dbReference type="EC" id="2.7.11.1"/>
    </reaction>
</comment>
<dbReference type="FunFam" id="3.30.200.20:FF:001246">
    <property type="entry name" value="Large tumor suppressor kinase 1"/>
    <property type="match status" value="1"/>
</dbReference>
<feature type="region of interest" description="Disordered" evidence="22">
    <location>
        <begin position="269"/>
        <end position="307"/>
    </location>
</feature>
<evidence type="ECO:0000256" key="7">
    <source>
        <dbReference type="ARBA" id="ARBA00022527"/>
    </source>
</evidence>
<dbReference type="GO" id="GO:0005524">
    <property type="term" value="F:ATP binding"/>
    <property type="evidence" value="ECO:0007669"/>
    <property type="project" value="UniProtKB-UniRule"/>
</dbReference>
<dbReference type="PANTHER" id="PTHR22988:SF76">
    <property type="entry name" value="CHROMOSOME UNDETERMINED SCAFFOLD_135, WHOLE GENOME SHOTGUN SEQUENCE"/>
    <property type="match status" value="1"/>
</dbReference>
<dbReference type="CDD" id="cd21777">
    <property type="entry name" value="MobB_LATS2"/>
    <property type="match status" value="1"/>
</dbReference>
<keyword evidence="13" id="KW-0498">Mitosis</keyword>
<feature type="domain" description="AGC-kinase C-terminal" evidence="25">
    <location>
        <begin position="870"/>
        <end position="948"/>
    </location>
</feature>
<dbReference type="CDD" id="cd14398">
    <property type="entry name" value="UBA_LATS2"/>
    <property type="match status" value="1"/>
</dbReference>
<dbReference type="Ensembl" id="ENSCANT00000027340.1">
    <property type="protein sequence ID" value="ENSCANP00000007375.1"/>
    <property type="gene ID" value="ENSCANG00000024226.1"/>
</dbReference>
<feature type="region of interest" description="Disordered" evidence="22">
    <location>
        <begin position="952"/>
        <end position="984"/>
    </location>
</feature>
<dbReference type="GO" id="GO:0090090">
    <property type="term" value="P:negative regulation of canonical Wnt signaling pathway"/>
    <property type="evidence" value="ECO:0007669"/>
    <property type="project" value="UniProtKB-ARBA"/>
</dbReference>
<evidence type="ECO:0000313" key="27">
    <source>
        <dbReference type="Proteomes" id="UP000233080"/>
    </source>
</evidence>
<dbReference type="KEGG" id="cang:105518369"/>
<feature type="compositionally biased region" description="Basic and acidic residues" evidence="22">
    <location>
        <begin position="449"/>
        <end position="468"/>
    </location>
</feature>
<dbReference type="InterPro" id="IPR017441">
    <property type="entry name" value="Protein_kinase_ATP_BS"/>
</dbReference>
<comment type="cofactor">
    <cofactor evidence="1">
        <name>Mg(2+)</name>
        <dbReference type="ChEBI" id="CHEBI:18420"/>
    </cofactor>
</comment>
<dbReference type="GO" id="GO:0044772">
    <property type="term" value="P:mitotic cell cycle phase transition"/>
    <property type="evidence" value="ECO:0007669"/>
    <property type="project" value="UniProtKB-ARBA"/>
</dbReference>
<feature type="binding site" evidence="21">
    <location>
        <position position="593"/>
    </location>
    <ligand>
        <name>ATP</name>
        <dbReference type="ChEBI" id="CHEBI:30616"/>
    </ligand>
</feature>
<dbReference type="OrthoDB" id="3638488at2759"/>
<dbReference type="PROSITE" id="PS00108">
    <property type="entry name" value="PROTEIN_KINASE_ST"/>
    <property type="match status" value="1"/>
</dbReference>
<dbReference type="InterPro" id="IPR000719">
    <property type="entry name" value="Prot_kinase_dom"/>
</dbReference>
<dbReference type="GeneID" id="105518369"/>
<evidence type="ECO:0000256" key="19">
    <source>
        <dbReference type="ARBA" id="ARBA00047899"/>
    </source>
</evidence>
<dbReference type="SUPFAM" id="SSF56112">
    <property type="entry name" value="Protein kinase-like (PK-like)"/>
    <property type="match status" value="1"/>
</dbReference>
<dbReference type="SUPFAM" id="SSF46934">
    <property type="entry name" value="UBA-like"/>
    <property type="match status" value="1"/>
</dbReference>
<evidence type="ECO:0000259" key="24">
    <source>
        <dbReference type="PROSITE" id="PS50030"/>
    </source>
</evidence>
<dbReference type="InterPro" id="IPR015940">
    <property type="entry name" value="UBA"/>
</dbReference>
<dbReference type="CTD" id="26524"/>
<dbReference type="GO" id="GO:0035329">
    <property type="term" value="P:hippo signaling"/>
    <property type="evidence" value="ECO:0007669"/>
    <property type="project" value="UniProtKB-ARBA"/>
</dbReference>
<dbReference type="GO" id="GO:1900227">
    <property type="term" value="P:positive regulation of NLRP3 inflammasome complex assembly"/>
    <property type="evidence" value="ECO:0007669"/>
    <property type="project" value="UniProtKB-ARBA"/>
</dbReference>
<feature type="domain" description="UBA" evidence="24">
    <location>
        <begin position="99"/>
        <end position="140"/>
    </location>
</feature>
<evidence type="ECO:0000256" key="21">
    <source>
        <dbReference type="PROSITE-ProRule" id="PRU10141"/>
    </source>
</evidence>
<dbReference type="InterPro" id="IPR050839">
    <property type="entry name" value="Rho-assoc_Ser/Thr_Kinase"/>
</dbReference>
<evidence type="ECO:0000259" key="23">
    <source>
        <dbReference type="PROSITE" id="PS50011"/>
    </source>
</evidence>
<feature type="region of interest" description="Disordered" evidence="22">
    <location>
        <begin position="23"/>
        <end position="48"/>
    </location>
</feature>
<dbReference type="GO" id="GO:0004674">
    <property type="term" value="F:protein serine/threonine kinase activity"/>
    <property type="evidence" value="ECO:0007669"/>
    <property type="project" value="UniProtKB-KW"/>
</dbReference>
<dbReference type="InterPro" id="IPR000961">
    <property type="entry name" value="AGC-kinase_C"/>
</dbReference>
<dbReference type="InterPro" id="IPR008271">
    <property type="entry name" value="Ser/Thr_kinase_AS"/>
</dbReference>
<evidence type="ECO:0000256" key="16">
    <source>
        <dbReference type="ARBA" id="ARBA00022842"/>
    </source>
</evidence>
<keyword evidence="9" id="KW-0132">Cell division</keyword>